<gene>
    <name evidence="1" type="ORF">ACEU3E_08820</name>
</gene>
<reference evidence="1 2" key="1">
    <citation type="submission" date="2024-09" db="EMBL/GenBank/DDBJ databases">
        <authorList>
            <person name="Makale K.P.P."/>
            <person name="Makhzoum A."/>
            <person name="Rantong G."/>
            <person name="Rahube T.O."/>
        </authorList>
    </citation>
    <scope>NUCLEOTIDE SEQUENCE [LARGE SCALE GENOMIC DNA]</scope>
    <source>
        <strain evidence="1 2">KM_D13</strain>
    </source>
</reference>
<proteinExistence type="predicted"/>
<protein>
    <submittedName>
        <fullName evidence="1">Uncharacterized protein</fullName>
    </submittedName>
</protein>
<dbReference type="EMBL" id="JBHDLN010000003">
    <property type="protein sequence ID" value="MFB0842273.1"/>
    <property type="molecule type" value="Genomic_DNA"/>
</dbReference>
<keyword evidence="2" id="KW-1185">Reference proteome</keyword>
<evidence type="ECO:0000313" key="1">
    <source>
        <dbReference type="EMBL" id="MFB0842273.1"/>
    </source>
</evidence>
<organism evidence="1 2">
    <name type="scientific">Paenibacillus oleatilyticus</name>
    <dbReference type="NCBI Taxonomy" id="2594886"/>
    <lineage>
        <taxon>Bacteria</taxon>
        <taxon>Bacillati</taxon>
        <taxon>Bacillota</taxon>
        <taxon>Bacilli</taxon>
        <taxon>Bacillales</taxon>
        <taxon>Paenibacillaceae</taxon>
        <taxon>Paenibacillus</taxon>
    </lineage>
</organism>
<dbReference type="Proteomes" id="UP001575622">
    <property type="component" value="Unassembled WGS sequence"/>
</dbReference>
<sequence length="51" mass="5780">MEQGIVVQGIAYDKNIAKINILGITINGICRTKPVHFIPGSIYRSIFRFSW</sequence>
<name>A0ABV4UWT5_9BACL</name>
<dbReference type="RefSeq" id="WP_373950128.1">
    <property type="nucleotide sequence ID" value="NZ_JBHDLN010000003.1"/>
</dbReference>
<evidence type="ECO:0000313" key="2">
    <source>
        <dbReference type="Proteomes" id="UP001575622"/>
    </source>
</evidence>
<accession>A0ABV4UWT5</accession>
<comment type="caution">
    <text evidence="1">The sequence shown here is derived from an EMBL/GenBank/DDBJ whole genome shotgun (WGS) entry which is preliminary data.</text>
</comment>